<gene>
    <name evidence="2" type="ORF">MRATA1EN1_LOCUS23975</name>
</gene>
<accession>A0ABN8ZM66</accession>
<reference evidence="2" key="1">
    <citation type="submission" date="2023-04" db="EMBL/GenBank/DDBJ databases">
        <authorList>
            <consortium name="ELIXIR-Norway"/>
        </authorList>
    </citation>
    <scope>NUCLEOTIDE SEQUENCE [LARGE SCALE GENOMIC DNA]</scope>
</reference>
<dbReference type="Proteomes" id="UP001176941">
    <property type="component" value="Chromosome 4"/>
</dbReference>
<name>A0ABN8ZM66_RANTA</name>
<protein>
    <submittedName>
        <fullName evidence="2">Uncharacterized protein</fullName>
    </submittedName>
</protein>
<feature type="compositionally biased region" description="Pro residues" evidence="1">
    <location>
        <begin position="131"/>
        <end position="141"/>
    </location>
</feature>
<proteinExistence type="predicted"/>
<evidence type="ECO:0000256" key="1">
    <source>
        <dbReference type="SAM" id="MobiDB-lite"/>
    </source>
</evidence>
<feature type="region of interest" description="Disordered" evidence="1">
    <location>
        <begin position="116"/>
        <end position="143"/>
    </location>
</feature>
<feature type="compositionally biased region" description="Polar residues" evidence="1">
    <location>
        <begin position="119"/>
        <end position="128"/>
    </location>
</feature>
<organism evidence="2 3">
    <name type="scientific">Rangifer tarandus platyrhynchus</name>
    <name type="common">Svalbard reindeer</name>
    <dbReference type="NCBI Taxonomy" id="3082113"/>
    <lineage>
        <taxon>Eukaryota</taxon>
        <taxon>Metazoa</taxon>
        <taxon>Chordata</taxon>
        <taxon>Craniata</taxon>
        <taxon>Vertebrata</taxon>
        <taxon>Euteleostomi</taxon>
        <taxon>Mammalia</taxon>
        <taxon>Eutheria</taxon>
        <taxon>Laurasiatheria</taxon>
        <taxon>Artiodactyla</taxon>
        <taxon>Ruminantia</taxon>
        <taxon>Pecora</taxon>
        <taxon>Cervidae</taxon>
        <taxon>Odocoileinae</taxon>
        <taxon>Rangifer</taxon>
    </lineage>
</organism>
<sequence>MRPGGLWGGNTCFGVLSPHPWGWGPPPQPLRGHGPGLGPQGPNPRFTFFLRLGGQACQVHHACGVWVCVQSVCVCVCVSVCKGGGDGSAVGRAGLYVRGSDLGYVCCPAPCPSGPPNPHGSTDPQSTWDPGPVPPSTPGFPPGRLRLAARHPVGWGHRPWCSPRSPQPCWV</sequence>
<dbReference type="EMBL" id="OX459940">
    <property type="protein sequence ID" value="CAI9175013.1"/>
    <property type="molecule type" value="Genomic_DNA"/>
</dbReference>
<evidence type="ECO:0000313" key="3">
    <source>
        <dbReference type="Proteomes" id="UP001176941"/>
    </source>
</evidence>
<evidence type="ECO:0000313" key="2">
    <source>
        <dbReference type="EMBL" id="CAI9175013.1"/>
    </source>
</evidence>
<keyword evidence="3" id="KW-1185">Reference proteome</keyword>